<name>A0A061BB28_RHOTO</name>
<dbReference type="AlphaFoldDB" id="A0A061BB28"/>
<evidence type="ECO:0000313" key="1">
    <source>
        <dbReference type="EMBL" id="CDR46539.1"/>
    </source>
</evidence>
<dbReference type="OrthoDB" id="10366561at2759"/>
<gene>
    <name evidence="1" type="ORF">RHTO0S_12e05886g</name>
</gene>
<protein>
    <submittedName>
        <fullName evidence="1">RHTO0S12e05886g1_1</fullName>
    </submittedName>
</protein>
<proteinExistence type="predicted"/>
<reference evidence="1" key="1">
    <citation type="journal article" date="2014" name="Genome Announc.">
        <title>Draft genome sequence of Rhodosporidium toruloides CECT1137, an oleaginous yeast of biotechnological interest.</title>
        <authorList>
            <person name="Morin N."/>
            <person name="Calcas X."/>
            <person name="Devillers H."/>
            <person name="Durrens P."/>
            <person name="Sherman D.J."/>
            <person name="Nicaud J.-M."/>
            <person name="Neuveglise C."/>
        </authorList>
    </citation>
    <scope>NUCLEOTIDE SEQUENCE</scope>
    <source>
        <strain evidence="1">CECT1137</strain>
    </source>
</reference>
<accession>A0A061BB28</accession>
<organism evidence="1">
    <name type="scientific">Rhodotorula toruloides</name>
    <name type="common">Yeast</name>
    <name type="synonym">Rhodosporidium toruloides</name>
    <dbReference type="NCBI Taxonomy" id="5286"/>
    <lineage>
        <taxon>Eukaryota</taxon>
        <taxon>Fungi</taxon>
        <taxon>Dikarya</taxon>
        <taxon>Basidiomycota</taxon>
        <taxon>Pucciniomycotina</taxon>
        <taxon>Microbotryomycetes</taxon>
        <taxon>Sporidiobolales</taxon>
        <taxon>Sporidiobolaceae</taxon>
        <taxon>Rhodotorula</taxon>
    </lineage>
</organism>
<dbReference type="EMBL" id="LK052947">
    <property type="protein sequence ID" value="CDR46539.1"/>
    <property type="molecule type" value="Genomic_DNA"/>
</dbReference>
<sequence length="216" mass="24685">MPRLTDLDWRCAVSIGMRGQRRYSSGADPFPFPSLQSLALRDFDFTSSSTRLPTLALTYLALHHRVRDKHLSGLCQLVAPSLTSLVLDYYHFGPWDYWDEKAYGGDNLPFSPLRRLTSLTVVLRHQVTELNVIHGFASWPTAGTHSGATFQADFNHLCDLLGTLPRENPVVPKLRLPPLIPTHLRERDREFWTKVLKERKKPERPDQARRVDSSLA</sequence>